<feature type="region of interest" description="Disordered" evidence="1">
    <location>
        <begin position="101"/>
        <end position="130"/>
    </location>
</feature>
<dbReference type="PANTHER" id="PTHR13464">
    <property type="entry name" value="TRANSCRIPTIONAL REGULATOR PROTEIN HCNGP"/>
    <property type="match status" value="1"/>
</dbReference>
<evidence type="ECO:0008006" key="3">
    <source>
        <dbReference type="Google" id="ProtNLM"/>
    </source>
</evidence>
<proteinExistence type="predicted"/>
<dbReference type="GO" id="GO:0006355">
    <property type="term" value="P:regulation of DNA-templated transcription"/>
    <property type="evidence" value="ECO:0007669"/>
    <property type="project" value="InterPro"/>
</dbReference>
<feature type="region of interest" description="Disordered" evidence="1">
    <location>
        <begin position="1"/>
        <end position="31"/>
    </location>
</feature>
<sequence>MSSLLGLADYDDSPAQVSGDSPAADGVASAPAGSGLLTIVDYPLDAEDKVDSIKPDLGISLDDEALVRPRKVGSVQMSVVKRTPPRPLVADDGEAVAAALSAPGDQGDSSTSEAVRPNFVPPDSPPGDVNPKVLEKYLGYVKNRQEGKHVNDYIRHTKRFRNPDLLEKLVGFMDVTENGTNYPADLYDPNSFGKEEYYEQLERSRKAYEEKQSRKPGERVEFRSSGNAPPQSQAEAQRAASSAAGDAAPAPAKRKSKWDTGGGGGGNDDPPSQRPRN</sequence>
<dbReference type="Pfam" id="PF07818">
    <property type="entry name" value="HCNGP"/>
    <property type="match status" value="1"/>
</dbReference>
<organism evidence="2">
    <name type="scientific">Haptolina brevifila</name>
    <dbReference type="NCBI Taxonomy" id="156173"/>
    <lineage>
        <taxon>Eukaryota</taxon>
        <taxon>Haptista</taxon>
        <taxon>Haptophyta</taxon>
        <taxon>Prymnesiophyceae</taxon>
        <taxon>Prymnesiales</taxon>
        <taxon>Prymnesiaceae</taxon>
        <taxon>Haptolina</taxon>
    </lineage>
</organism>
<reference evidence="2" key="1">
    <citation type="submission" date="2021-01" db="EMBL/GenBank/DDBJ databases">
        <authorList>
            <person name="Corre E."/>
            <person name="Pelletier E."/>
            <person name="Niang G."/>
            <person name="Scheremetjew M."/>
            <person name="Finn R."/>
            <person name="Kale V."/>
            <person name="Holt S."/>
            <person name="Cochrane G."/>
            <person name="Meng A."/>
            <person name="Brown T."/>
            <person name="Cohen L."/>
        </authorList>
    </citation>
    <scope>NUCLEOTIDE SEQUENCE</scope>
    <source>
        <strain evidence="2">UTEX LB 985</strain>
    </source>
</reference>
<feature type="compositionally biased region" description="Basic and acidic residues" evidence="1">
    <location>
        <begin position="203"/>
        <end position="222"/>
    </location>
</feature>
<evidence type="ECO:0000256" key="1">
    <source>
        <dbReference type="SAM" id="MobiDB-lite"/>
    </source>
</evidence>
<accession>A0A7S2JS36</accession>
<protein>
    <recommendedName>
        <fullName evidence="3">SAP30-binding protein</fullName>
    </recommendedName>
</protein>
<name>A0A7S2JS36_9EUKA</name>
<dbReference type="GO" id="GO:0005634">
    <property type="term" value="C:nucleus"/>
    <property type="evidence" value="ECO:0007669"/>
    <property type="project" value="TreeGrafter"/>
</dbReference>
<dbReference type="PANTHER" id="PTHR13464:SF0">
    <property type="entry name" value="SAP30-BINDING PROTEIN"/>
    <property type="match status" value="1"/>
</dbReference>
<dbReference type="AlphaFoldDB" id="A0A7S2JS36"/>
<evidence type="ECO:0000313" key="2">
    <source>
        <dbReference type="EMBL" id="CAD9556028.1"/>
    </source>
</evidence>
<gene>
    <name evidence="2" type="ORF">CBRE1094_LOCUS47288</name>
</gene>
<feature type="compositionally biased region" description="Low complexity" evidence="1">
    <location>
        <begin position="228"/>
        <end position="251"/>
    </location>
</feature>
<dbReference type="EMBL" id="HBGU01086627">
    <property type="protein sequence ID" value="CAD9556028.1"/>
    <property type="molecule type" value="Transcribed_RNA"/>
</dbReference>
<dbReference type="InterPro" id="IPR012479">
    <property type="entry name" value="SAP30BP"/>
</dbReference>
<feature type="region of interest" description="Disordered" evidence="1">
    <location>
        <begin position="203"/>
        <end position="277"/>
    </location>
</feature>